<feature type="signal peptide" evidence="2">
    <location>
        <begin position="1"/>
        <end position="30"/>
    </location>
</feature>
<comment type="caution">
    <text evidence="4">The sequence shown here is derived from an EMBL/GenBank/DDBJ whole genome shotgun (WGS) entry which is preliminary data.</text>
</comment>
<proteinExistence type="predicted"/>
<dbReference type="Proteomes" id="UP000782610">
    <property type="component" value="Unassembled WGS sequence"/>
</dbReference>
<evidence type="ECO:0000256" key="2">
    <source>
        <dbReference type="SAM" id="SignalP"/>
    </source>
</evidence>
<feature type="chain" id="PRO_5038079455" evidence="2">
    <location>
        <begin position="31"/>
        <end position="367"/>
    </location>
</feature>
<gene>
    <name evidence="4" type="ORF">HY834_02155</name>
</gene>
<dbReference type="InterPro" id="IPR003760">
    <property type="entry name" value="PnrA-like"/>
</dbReference>
<dbReference type="PROSITE" id="PS51318">
    <property type="entry name" value="TAT"/>
    <property type="match status" value="1"/>
</dbReference>
<dbReference type="GO" id="GO:0005886">
    <property type="term" value="C:plasma membrane"/>
    <property type="evidence" value="ECO:0007669"/>
    <property type="project" value="InterPro"/>
</dbReference>
<dbReference type="PANTHER" id="PTHR43208">
    <property type="entry name" value="ABC TRANSPORTER SUBSTRATE-BINDING PROTEIN"/>
    <property type="match status" value="1"/>
</dbReference>
<dbReference type="CDD" id="cd19963">
    <property type="entry name" value="PBP1_BMP-like"/>
    <property type="match status" value="1"/>
</dbReference>
<evidence type="ECO:0000259" key="3">
    <source>
        <dbReference type="Pfam" id="PF02608"/>
    </source>
</evidence>
<dbReference type="Pfam" id="PF02608">
    <property type="entry name" value="Bmp"/>
    <property type="match status" value="1"/>
</dbReference>
<dbReference type="InterPro" id="IPR006311">
    <property type="entry name" value="TAT_signal"/>
</dbReference>
<evidence type="ECO:0000256" key="1">
    <source>
        <dbReference type="ARBA" id="ARBA00022729"/>
    </source>
</evidence>
<name>A0A933NWT7_9HYPH</name>
<evidence type="ECO:0000313" key="5">
    <source>
        <dbReference type="Proteomes" id="UP000782610"/>
    </source>
</evidence>
<keyword evidence="1 2" id="KW-0732">Signal</keyword>
<evidence type="ECO:0000313" key="4">
    <source>
        <dbReference type="EMBL" id="MBI4920525.1"/>
    </source>
</evidence>
<protein>
    <submittedName>
        <fullName evidence="4">BMP family ABC transporter substrate-binding protein</fullName>
    </submittedName>
</protein>
<feature type="domain" description="ABC transporter substrate-binding protein PnrA-like" evidence="3">
    <location>
        <begin position="35"/>
        <end position="282"/>
    </location>
</feature>
<sequence>MSTLKLTRRGFLGSAAAGSLLLASGIRVQAAEPLTIGMIYVGPTGDFGWNQAHAVGAAALKALPDVTVVEEENVPETVAVAQSMESMITLDGAKLLFPTSFGYFDPFMIEAAKKHPEVEFRHPTSLWDPKKHPMNLGGYFCYLDQGHYINGIAAGLATKTNKIGFIAAKPIALVLRNVNAFMVGAKKVNPNVEVRLIITGEWSLPVREAEATNALVDAGCDVIACHVDSPKVVVETAESRGAKTCGHNADQASLAPKGFITGAELKWGTVYTQYAKLIGAGEKLPNVNEGGYDKDMVASTPFGAGATEAGIAAATAAIAEVKAGAPIFVGPLKDNTGKTVIEGTLGLYDGSLWGTNYLLEGIVGSIT</sequence>
<organism evidence="4 5">
    <name type="scientific">Devosia nanyangense</name>
    <dbReference type="NCBI Taxonomy" id="1228055"/>
    <lineage>
        <taxon>Bacteria</taxon>
        <taxon>Pseudomonadati</taxon>
        <taxon>Pseudomonadota</taxon>
        <taxon>Alphaproteobacteria</taxon>
        <taxon>Hyphomicrobiales</taxon>
        <taxon>Devosiaceae</taxon>
        <taxon>Devosia</taxon>
    </lineage>
</organism>
<accession>A0A933NWT7</accession>
<reference evidence="4" key="1">
    <citation type="submission" date="2020-07" db="EMBL/GenBank/DDBJ databases">
        <title>Huge and variable diversity of episymbiotic CPR bacteria and DPANN archaea in groundwater ecosystems.</title>
        <authorList>
            <person name="He C.Y."/>
            <person name="Keren R."/>
            <person name="Whittaker M."/>
            <person name="Farag I.F."/>
            <person name="Doudna J."/>
            <person name="Cate J.H.D."/>
            <person name="Banfield J.F."/>
        </authorList>
    </citation>
    <scope>NUCLEOTIDE SEQUENCE</scope>
    <source>
        <strain evidence="4">NC_groundwater_1586_Pr3_B-0.1um_66_15</strain>
    </source>
</reference>
<dbReference type="Gene3D" id="3.40.50.2300">
    <property type="match status" value="2"/>
</dbReference>
<dbReference type="PANTHER" id="PTHR43208:SF1">
    <property type="entry name" value="ABC TRANSPORTER SUBSTRATE-BINDING PROTEIN"/>
    <property type="match status" value="1"/>
</dbReference>
<dbReference type="AlphaFoldDB" id="A0A933NWT7"/>
<dbReference type="EMBL" id="JACRAF010000005">
    <property type="protein sequence ID" value="MBI4920525.1"/>
    <property type="molecule type" value="Genomic_DNA"/>
</dbReference>
<dbReference type="InterPro" id="IPR052910">
    <property type="entry name" value="ABC-Purine-Binding"/>
</dbReference>